<evidence type="ECO:0000313" key="1">
    <source>
        <dbReference type="EMBL" id="MBN9413588.1"/>
    </source>
</evidence>
<reference evidence="1" key="1">
    <citation type="submission" date="2021-02" db="EMBL/GenBank/DDBJ databases">
        <title>Thiocyanate and organic carbon inputs drive convergent selection for specific autotrophic Afipia and Thiobacillus strains within complex microbiomes.</title>
        <authorList>
            <person name="Huddy R.J."/>
            <person name="Sachdeva R."/>
            <person name="Kadzinga F."/>
            <person name="Kantor R.S."/>
            <person name="Harrison S.T.L."/>
            <person name="Banfield J.F."/>
        </authorList>
    </citation>
    <scope>NUCLEOTIDE SEQUENCE</scope>
    <source>
        <strain evidence="1">SCN18_10_11_15_R4_P_38_20</strain>
    </source>
</reference>
<gene>
    <name evidence="1" type="ORF">J0H12_06680</name>
</gene>
<dbReference type="AlphaFoldDB" id="A0A8J7PMZ4"/>
<evidence type="ECO:0000313" key="2">
    <source>
        <dbReference type="Proteomes" id="UP000664414"/>
    </source>
</evidence>
<proteinExistence type="predicted"/>
<dbReference type="Proteomes" id="UP000664414">
    <property type="component" value="Unassembled WGS sequence"/>
</dbReference>
<comment type="caution">
    <text evidence="1">The sequence shown here is derived from an EMBL/GenBank/DDBJ whole genome shotgun (WGS) entry which is preliminary data.</text>
</comment>
<sequence length="75" mass="8594">MNLSQNKFEKLNQLIQTALNSSNDPTTKALAIARASGAFKQRNVIFVHNKLYSIDPYNPHYSLLYLRSLNLQKID</sequence>
<dbReference type="EMBL" id="JAFKGL010000028">
    <property type="protein sequence ID" value="MBN9413588.1"/>
    <property type="molecule type" value="Genomic_DNA"/>
</dbReference>
<accession>A0A8J7PMZ4</accession>
<organism evidence="1 2">
    <name type="scientific">Candidatus Paracaedimonas acanthamoebae</name>
    <dbReference type="NCBI Taxonomy" id="244581"/>
    <lineage>
        <taxon>Bacteria</taxon>
        <taxon>Pseudomonadati</taxon>
        <taxon>Pseudomonadota</taxon>
        <taxon>Alphaproteobacteria</taxon>
        <taxon>Holosporales</taxon>
        <taxon>Caedimonadaceae</taxon>
        <taxon>Candidatus Paracaedimonas</taxon>
    </lineage>
</organism>
<name>A0A8J7PMZ4_9PROT</name>
<protein>
    <submittedName>
        <fullName evidence="1">Uncharacterized protein</fullName>
    </submittedName>
</protein>